<feature type="domain" description="Htaa" evidence="3">
    <location>
        <begin position="609"/>
        <end position="756"/>
    </location>
</feature>
<evidence type="ECO:0000256" key="1">
    <source>
        <dbReference type="SAM" id="Phobius"/>
    </source>
</evidence>
<evidence type="ECO:0000313" key="5">
    <source>
        <dbReference type="EMBL" id="KJL31361.1"/>
    </source>
</evidence>
<keyword evidence="1" id="KW-1133">Transmembrane helix</keyword>
<sequence>MNTISPVRRPRALLTLVTSAALAVGALLAPVAAVAAPTDSTVSEATLDWGVKSSFVGYVKSPIAHGQVQTVGSTGAGFHWSGGSGSASADLADASVEFGAGDGVHFTGHAMNGVNALDLTFTHPQIVVSGGGATLLLDVTGREFKSTTEPGELFTRNAVEFATVALGSPQVSGATYTWANAPVTLTADGAAAFGGFYAAGTALDPLTLTATVSAPAAPTATVLTAAPDTFDEGGSTLLTAAVSPVAAGTVTFRDGDGIIGTAAVASGSASITASGLTAGGHAVSASFAPDDRAAFQSSASNVVTVTVKGRTTEPEPVTFTPAVQVFLADGVTPAGGTPLYTGDEIVVKGTGFDPAANVGGRGVPVPATLPQGDYVVFGSFGADWRPSQGAASTMRKVATQGWALTAATLDAIPAQYRETVRAQWVELASDGSFTWRTTLKPADGAAGTYGVYTYAAGGQKNAAQEIGVTLDFRGDRPVQPEPRPTVEIILPVGVQARPGDTVTFRVSDLKQGDAVRFEVHSDPIDAGRAVADASGVARTTWTVPADFPAGAHELQVFRDVQPAPEVAFVTRAFTVGEAPSPKPPVVTPSTPAETGPTIPACIARVVDGGSLDWGLKQSFRSYVEGPIAKGAFSGGSFSASSGALNTDSGVRGRIVFSGAITATGHNGLLDFRLASPTIVLNGSGSAALYAQVTSTDTTGKPATSGTVHFADLSFGSAAISGSSVSVQGARATLTSAGATAFAGFYGAGTALDPVSFRVELGAQTPCDETTDAASGSLAMTGGDSPAFPIAMSVLMLLAGLTLVAIRRRRAA</sequence>
<evidence type="ECO:0000259" key="4">
    <source>
        <dbReference type="Pfam" id="PF16640"/>
    </source>
</evidence>
<dbReference type="GO" id="GO:0005975">
    <property type="term" value="P:carbohydrate metabolic process"/>
    <property type="evidence" value="ECO:0007669"/>
    <property type="project" value="UniProtKB-ARBA"/>
</dbReference>
<feature type="domain" description="Htaa" evidence="3">
    <location>
        <begin position="45"/>
        <end position="209"/>
    </location>
</feature>
<comment type="caution">
    <text evidence="5">The sequence shown here is derived from an EMBL/GenBank/DDBJ whole genome shotgun (WGS) entry which is preliminary data.</text>
</comment>
<dbReference type="RefSeq" id="WP_082076863.1">
    <property type="nucleotide sequence ID" value="NZ_JYIX01000039.1"/>
</dbReference>
<keyword evidence="1" id="KW-0472">Membrane</keyword>
<keyword evidence="1" id="KW-0812">Transmembrane</keyword>
<dbReference type="PATRIC" id="fig|582680.6.peg.3568"/>
<accession>A0A0F0LIK6</accession>
<organism evidence="5 6">
    <name type="scientific">Microbacterium azadirachtae</name>
    <dbReference type="NCBI Taxonomy" id="582680"/>
    <lineage>
        <taxon>Bacteria</taxon>
        <taxon>Bacillati</taxon>
        <taxon>Actinomycetota</taxon>
        <taxon>Actinomycetes</taxon>
        <taxon>Micrococcales</taxon>
        <taxon>Microbacteriaceae</taxon>
        <taxon>Microbacterium</taxon>
    </lineage>
</organism>
<dbReference type="Gene3D" id="2.60.40.10">
    <property type="entry name" value="Immunoglobulins"/>
    <property type="match status" value="1"/>
</dbReference>
<name>A0A0F0LIK6_9MICO</name>
<gene>
    <name evidence="5" type="ORF">RS86_03484</name>
</gene>
<evidence type="ECO:0000259" key="3">
    <source>
        <dbReference type="Pfam" id="PF04213"/>
    </source>
</evidence>
<dbReference type="Pfam" id="PF04213">
    <property type="entry name" value="HtaA"/>
    <property type="match status" value="2"/>
</dbReference>
<protein>
    <submittedName>
        <fullName evidence="5">Htaa</fullName>
    </submittedName>
</protein>
<evidence type="ECO:0000256" key="2">
    <source>
        <dbReference type="SAM" id="SignalP"/>
    </source>
</evidence>
<reference evidence="5 6" key="1">
    <citation type="submission" date="2015-02" db="EMBL/GenBank/DDBJ databases">
        <title>Draft genome sequences of ten Microbacterium spp. with emphasis on heavy metal contaminated environments.</title>
        <authorList>
            <person name="Corretto E."/>
        </authorList>
    </citation>
    <scope>NUCLEOTIDE SEQUENCE [LARGE SCALE GENOMIC DNA]</scope>
    <source>
        <strain evidence="5 6">ARN176</strain>
    </source>
</reference>
<proteinExistence type="predicted"/>
<feature type="chain" id="PRO_5002445188" evidence="2">
    <location>
        <begin position="36"/>
        <end position="811"/>
    </location>
</feature>
<evidence type="ECO:0000313" key="6">
    <source>
        <dbReference type="Proteomes" id="UP000033740"/>
    </source>
</evidence>
<dbReference type="Proteomes" id="UP000033740">
    <property type="component" value="Unassembled WGS sequence"/>
</dbReference>
<dbReference type="STRING" id="582680.RS86_03484"/>
<dbReference type="InterPro" id="IPR032109">
    <property type="entry name" value="Big_3_5"/>
</dbReference>
<feature type="domain" description="Bacterial Ig-like" evidence="4">
    <location>
        <begin position="223"/>
        <end position="307"/>
    </location>
</feature>
<feature type="transmembrane region" description="Helical" evidence="1">
    <location>
        <begin position="786"/>
        <end position="805"/>
    </location>
</feature>
<keyword evidence="2" id="KW-0732">Signal</keyword>
<dbReference type="InterPro" id="IPR007331">
    <property type="entry name" value="Htaa"/>
</dbReference>
<dbReference type="AlphaFoldDB" id="A0A0F0LIK6"/>
<feature type="signal peptide" evidence="2">
    <location>
        <begin position="1"/>
        <end position="35"/>
    </location>
</feature>
<dbReference type="InterPro" id="IPR013783">
    <property type="entry name" value="Ig-like_fold"/>
</dbReference>
<dbReference type="EMBL" id="JYIX01000039">
    <property type="protein sequence ID" value="KJL31361.1"/>
    <property type="molecule type" value="Genomic_DNA"/>
</dbReference>
<dbReference type="Pfam" id="PF16640">
    <property type="entry name" value="Big_3_5"/>
    <property type="match status" value="1"/>
</dbReference>
<keyword evidence="6" id="KW-1185">Reference proteome</keyword>